<evidence type="ECO:0000313" key="1">
    <source>
        <dbReference type="EMBL" id="EEF68056.1"/>
    </source>
</evidence>
<gene>
    <name evidence="1" type="ORF">HOLDEFILI_01765</name>
</gene>
<reference evidence="1 2" key="1">
    <citation type="submission" date="2008-12" db="EMBL/GenBank/DDBJ databases">
        <authorList>
            <person name="Fulton L."/>
            <person name="Clifton S."/>
            <person name="Fulton B."/>
            <person name="Xu J."/>
            <person name="Minx P."/>
            <person name="Pepin K.H."/>
            <person name="Johnson M."/>
            <person name="Bhonagiri V."/>
            <person name="Nash W.E."/>
            <person name="Mardis E.R."/>
            <person name="Wilson R.K."/>
        </authorList>
    </citation>
    <scope>NUCLEOTIDE SEQUENCE [LARGE SCALE GENOMIC DNA]</scope>
    <source>
        <strain evidence="1 2">DSM 12042</strain>
    </source>
</reference>
<comment type="caution">
    <text evidence="1">The sequence shown here is derived from an EMBL/GenBank/DDBJ whole genome shotgun (WGS) entry which is preliminary data.</text>
</comment>
<dbReference type="EMBL" id="ACCF01000098">
    <property type="protein sequence ID" value="EEF68056.1"/>
    <property type="molecule type" value="Genomic_DNA"/>
</dbReference>
<sequence length="50" mass="6086">MIKKKDFFTTAVLKHENMPNFYENRRLPQEADNIFTRSGRQCELLEKFFC</sequence>
<reference evidence="1 2" key="2">
    <citation type="submission" date="2009-02" db="EMBL/GenBank/DDBJ databases">
        <title>Draft genome sequence of Holdemania filiformis DSM 12042.</title>
        <authorList>
            <person name="Sudarsanam P."/>
            <person name="Ley R."/>
            <person name="Guruge J."/>
            <person name="Turnbaugh P.J."/>
            <person name="Mahowald M."/>
            <person name="Liep D."/>
            <person name="Gordon J."/>
        </authorList>
    </citation>
    <scope>NUCLEOTIDE SEQUENCE [LARGE SCALE GENOMIC DNA]</scope>
    <source>
        <strain evidence="1 2">DSM 12042</strain>
    </source>
</reference>
<organism evidence="1 2">
    <name type="scientific">Holdemania filiformis DSM 12042</name>
    <dbReference type="NCBI Taxonomy" id="545696"/>
    <lineage>
        <taxon>Bacteria</taxon>
        <taxon>Bacillati</taxon>
        <taxon>Bacillota</taxon>
        <taxon>Erysipelotrichia</taxon>
        <taxon>Erysipelotrichales</taxon>
        <taxon>Erysipelotrichaceae</taxon>
        <taxon>Holdemania</taxon>
    </lineage>
</organism>
<dbReference type="Proteomes" id="UP000005950">
    <property type="component" value="Unassembled WGS sequence"/>
</dbReference>
<protein>
    <submittedName>
        <fullName evidence="1">Uncharacterized protein</fullName>
    </submittedName>
</protein>
<evidence type="ECO:0000313" key="2">
    <source>
        <dbReference type="Proteomes" id="UP000005950"/>
    </source>
</evidence>
<dbReference type="HOGENOM" id="CLU_3118622_0_0_9"/>
<proteinExistence type="predicted"/>
<dbReference type="AlphaFoldDB" id="B9Y7H0"/>
<accession>B9Y7H0</accession>
<name>B9Y7H0_9FIRM</name>
<dbReference type="STRING" id="545696.HOLDEFILI_01765"/>